<dbReference type="Pfam" id="PF00583">
    <property type="entry name" value="Acetyltransf_1"/>
    <property type="match status" value="1"/>
</dbReference>
<organism evidence="2 3">
    <name type="scientific">Pseudocercospora musae</name>
    <dbReference type="NCBI Taxonomy" id="113226"/>
    <lineage>
        <taxon>Eukaryota</taxon>
        <taxon>Fungi</taxon>
        <taxon>Dikarya</taxon>
        <taxon>Ascomycota</taxon>
        <taxon>Pezizomycotina</taxon>
        <taxon>Dothideomycetes</taxon>
        <taxon>Dothideomycetidae</taxon>
        <taxon>Mycosphaerellales</taxon>
        <taxon>Mycosphaerellaceae</taxon>
        <taxon>Pseudocercospora</taxon>
    </lineage>
</organism>
<keyword evidence="3" id="KW-1185">Reference proteome</keyword>
<comment type="caution">
    <text evidence="2">The sequence shown here is derived from an EMBL/GenBank/DDBJ whole genome shotgun (WGS) entry which is preliminary data.</text>
</comment>
<dbReference type="AlphaFoldDB" id="A0A139HDS4"/>
<evidence type="ECO:0000259" key="1">
    <source>
        <dbReference type="Pfam" id="PF00583"/>
    </source>
</evidence>
<feature type="domain" description="N-acetyltransferase" evidence="1">
    <location>
        <begin position="126"/>
        <end position="165"/>
    </location>
</feature>
<dbReference type="EMBL" id="LFZO01000678">
    <property type="protein sequence ID" value="KXT00577.1"/>
    <property type="molecule type" value="Genomic_DNA"/>
</dbReference>
<dbReference type="Proteomes" id="UP000073492">
    <property type="component" value="Unassembled WGS sequence"/>
</dbReference>
<dbReference type="InterPro" id="IPR052523">
    <property type="entry name" value="Trichothecene_AcTrans"/>
</dbReference>
<protein>
    <recommendedName>
        <fullName evidence="1">N-acetyltransferase domain-containing protein</fullName>
    </recommendedName>
</protein>
<dbReference type="PANTHER" id="PTHR42791">
    <property type="entry name" value="GNAT FAMILY ACETYLTRANSFERASE"/>
    <property type="match status" value="1"/>
</dbReference>
<accession>A0A139HDS4</accession>
<dbReference type="InterPro" id="IPR016181">
    <property type="entry name" value="Acyl_CoA_acyltransferase"/>
</dbReference>
<name>A0A139HDS4_9PEZI</name>
<dbReference type="GO" id="GO:0016747">
    <property type="term" value="F:acyltransferase activity, transferring groups other than amino-acyl groups"/>
    <property type="evidence" value="ECO:0007669"/>
    <property type="project" value="InterPro"/>
</dbReference>
<dbReference type="PANTHER" id="PTHR42791:SF1">
    <property type="entry name" value="N-ACETYLTRANSFERASE DOMAIN-CONTAINING PROTEIN"/>
    <property type="match status" value="1"/>
</dbReference>
<gene>
    <name evidence="2" type="ORF">AC579_5065</name>
</gene>
<proteinExistence type="predicted"/>
<reference evidence="2 3" key="1">
    <citation type="submission" date="2015-07" db="EMBL/GenBank/DDBJ databases">
        <title>Comparative genomics of the Sigatoka disease complex on banana suggests a link between parallel evolutionary changes in Pseudocercospora fijiensis and Pseudocercospora eumusae and increased virulence on the banana host.</title>
        <authorList>
            <person name="Chang T.-C."/>
            <person name="Salvucci A."/>
            <person name="Crous P.W."/>
            <person name="Stergiopoulos I."/>
        </authorList>
    </citation>
    <scope>NUCLEOTIDE SEQUENCE [LARGE SCALE GENOMIC DNA]</scope>
    <source>
        <strain evidence="2 3">CBS 116634</strain>
    </source>
</reference>
<evidence type="ECO:0000313" key="2">
    <source>
        <dbReference type="EMBL" id="KXT00577.1"/>
    </source>
</evidence>
<dbReference type="CDD" id="cd04301">
    <property type="entry name" value="NAT_SF"/>
    <property type="match status" value="1"/>
</dbReference>
<dbReference type="Gene3D" id="3.40.630.30">
    <property type="match status" value="1"/>
</dbReference>
<dbReference type="InterPro" id="IPR000182">
    <property type="entry name" value="GNAT_dom"/>
</dbReference>
<evidence type="ECO:0000313" key="3">
    <source>
        <dbReference type="Proteomes" id="UP000073492"/>
    </source>
</evidence>
<sequence length="220" mass="24518">MTPSNSEPSAQFVHTRAGADDLAEIVALMYEAFSNLPQVANLLMGCKSTADFPKLVDLYTKSLEEDPTDLWTKVVDVHTGAIIAASNWKLYLRSARSQPRPLDEPPPWLEGEEAALSVAMFEPLNGPRIEMNQDPFLHLHICFTSPAYRRRGLASKMVQWGCDLADLLSLPGWIEASMEGSLLYKQHSFYNVLDIVQNGEKQGICMRRDAVIGDLAPRVE</sequence>
<dbReference type="SUPFAM" id="SSF55729">
    <property type="entry name" value="Acyl-CoA N-acyltransferases (Nat)"/>
    <property type="match status" value="1"/>
</dbReference>